<dbReference type="SMART" id="SM01034">
    <property type="entry name" value="BLUF"/>
    <property type="match status" value="1"/>
</dbReference>
<comment type="caution">
    <text evidence="2">The sequence shown here is derived from an EMBL/GenBank/DDBJ whole genome shotgun (WGS) entry which is preliminary data.</text>
</comment>
<dbReference type="Pfam" id="PF04940">
    <property type="entry name" value="BLUF"/>
    <property type="match status" value="1"/>
</dbReference>
<protein>
    <submittedName>
        <fullName evidence="2">BLUF domain-containing protein</fullName>
    </submittedName>
</protein>
<name>A0AAE3UIT6_9BACT</name>
<evidence type="ECO:0000313" key="2">
    <source>
        <dbReference type="EMBL" id="MDJ1505786.1"/>
    </source>
</evidence>
<dbReference type="Gene3D" id="3.30.70.100">
    <property type="match status" value="1"/>
</dbReference>
<dbReference type="EMBL" id="JASJOU010000018">
    <property type="protein sequence ID" value="MDJ1505786.1"/>
    <property type="molecule type" value="Genomic_DNA"/>
</dbReference>
<feature type="domain" description="BLUF" evidence="1">
    <location>
        <begin position="2"/>
        <end position="93"/>
    </location>
</feature>
<accession>A0AAE3UIT6</accession>
<evidence type="ECO:0000313" key="3">
    <source>
        <dbReference type="Proteomes" id="UP001232063"/>
    </source>
</evidence>
<dbReference type="PROSITE" id="PS50925">
    <property type="entry name" value="BLUF"/>
    <property type="match status" value="1"/>
</dbReference>
<dbReference type="GO" id="GO:0009882">
    <property type="term" value="F:blue light photoreceptor activity"/>
    <property type="evidence" value="ECO:0007669"/>
    <property type="project" value="InterPro"/>
</dbReference>
<dbReference type="Proteomes" id="UP001232063">
    <property type="component" value="Unassembled WGS sequence"/>
</dbReference>
<reference evidence="2" key="1">
    <citation type="submission" date="2023-05" db="EMBL/GenBank/DDBJ databases">
        <authorList>
            <person name="Zhang X."/>
        </authorList>
    </citation>
    <scope>NUCLEOTIDE SEQUENCE</scope>
    <source>
        <strain evidence="2">BD1B2-1</strain>
    </source>
</reference>
<dbReference type="SUPFAM" id="SSF54975">
    <property type="entry name" value="Acylphosphatase/BLUF domain-like"/>
    <property type="match status" value="1"/>
</dbReference>
<dbReference type="InterPro" id="IPR007024">
    <property type="entry name" value="BLUF_domain"/>
</dbReference>
<dbReference type="InterPro" id="IPR036046">
    <property type="entry name" value="Acylphosphatase-like_dom_sf"/>
</dbReference>
<proteinExistence type="predicted"/>
<gene>
    <name evidence="2" type="ORF">QNI22_34335</name>
</gene>
<dbReference type="AlphaFoldDB" id="A0AAE3UIT6"/>
<organism evidence="2 3">
    <name type="scientific">Xanthocytophaga agilis</name>
    <dbReference type="NCBI Taxonomy" id="3048010"/>
    <lineage>
        <taxon>Bacteria</taxon>
        <taxon>Pseudomonadati</taxon>
        <taxon>Bacteroidota</taxon>
        <taxon>Cytophagia</taxon>
        <taxon>Cytophagales</taxon>
        <taxon>Rhodocytophagaceae</taxon>
        <taxon>Xanthocytophaga</taxon>
    </lineage>
</organism>
<sequence length="147" mass="16448">MLSQLVYVSSRKSSCTAAEIEKIVASCQKNNASLDITGVLLYSETNFIQYLEGDAKTILSLYDQIKTDPRHGQVRMICYGPVSERAFPSWHMATKALSHSELAFRTDITGQDKQTFQQLLTGQTQSDSRALILLKKFFEPIAQPVKA</sequence>
<evidence type="ECO:0000259" key="1">
    <source>
        <dbReference type="PROSITE" id="PS50925"/>
    </source>
</evidence>
<dbReference type="GO" id="GO:0071949">
    <property type="term" value="F:FAD binding"/>
    <property type="evidence" value="ECO:0007669"/>
    <property type="project" value="InterPro"/>
</dbReference>
<keyword evidence="3" id="KW-1185">Reference proteome</keyword>
<dbReference type="RefSeq" id="WP_314518205.1">
    <property type="nucleotide sequence ID" value="NZ_JASJOU010000018.1"/>
</dbReference>